<dbReference type="RefSeq" id="WP_148578067.1">
    <property type="nucleotide sequence ID" value="NZ_SDKK01000004.1"/>
</dbReference>
<dbReference type="OrthoDB" id="6399769at2"/>
<proteinExistence type="predicted"/>
<dbReference type="EMBL" id="SDKK01000004">
    <property type="protein sequence ID" value="TYC60865.1"/>
    <property type="molecule type" value="Genomic_DNA"/>
</dbReference>
<gene>
    <name evidence="2" type="ORF">ETQ85_05550</name>
</gene>
<evidence type="ECO:0000313" key="2">
    <source>
        <dbReference type="EMBL" id="TYC60865.1"/>
    </source>
</evidence>
<sequence length="224" mass="23183">MNTRKTNRSWRTALAAVGLLLSSASPSVQAVVVNIDTSRSVLTFTSSGPTICDPFGNCSTPPAPQTFALSGSFDVKEETVSFPYWFDPTSFFDLDLIRFEPLSIDTGGAAALGFVFPAFSGIVTGTTFTASDDPCFLYSGGCSGWSLVNSTYTGDFDGQRLSLTGESPLSVAEGFKYTIVATAVPSASVAEPGSLACLAAAGAGLTAVRSRRRRTSAALAPGAA</sequence>
<evidence type="ECO:0000313" key="3">
    <source>
        <dbReference type="Proteomes" id="UP000389128"/>
    </source>
</evidence>
<name>A0A6C2D5J1_9RHOO</name>
<evidence type="ECO:0000256" key="1">
    <source>
        <dbReference type="SAM" id="SignalP"/>
    </source>
</evidence>
<keyword evidence="1" id="KW-0732">Signal</keyword>
<feature type="signal peptide" evidence="1">
    <location>
        <begin position="1"/>
        <end position="30"/>
    </location>
</feature>
<reference evidence="2 3" key="1">
    <citation type="submission" date="2019-01" db="EMBL/GenBank/DDBJ databases">
        <title>Zoogloea oleivorans genome sequencing and assembly.</title>
        <authorList>
            <person name="Tancsics A."/>
            <person name="Farkas M."/>
            <person name="Kriszt B."/>
            <person name="Maroti G."/>
            <person name="Horvath B."/>
        </authorList>
    </citation>
    <scope>NUCLEOTIDE SEQUENCE [LARGE SCALE GENOMIC DNA]</scope>
    <source>
        <strain evidence="2 3">Buc</strain>
    </source>
</reference>
<accession>A0A6C2D5J1</accession>
<keyword evidence="3" id="KW-1185">Reference proteome</keyword>
<feature type="chain" id="PRO_5025580329" evidence="1">
    <location>
        <begin position="31"/>
        <end position="224"/>
    </location>
</feature>
<dbReference type="Proteomes" id="UP000389128">
    <property type="component" value="Unassembled WGS sequence"/>
</dbReference>
<protein>
    <submittedName>
        <fullName evidence="2">PEP-CTERM sorting domain-containing protein</fullName>
    </submittedName>
</protein>
<organism evidence="2 3">
    <name type="scientific">Zoogloea oleivorans</name>
    <dbReference type="NCBI Taxonomy" id="1552750"/>
    <lineage>
        <taxon>Bacteria</taxon>
        <taxon>Pseudomonadati</taxon>
        <taxon>Pseudomonadota</taxon>
        <taxon>Betaproteobacteria</taxon>
        <taxon>Rhodocyclales</taxon>
        <taxon>Zoogloeaceae</taxon>
        <taxon>Zoogloea</taxon>
    </lineage>
</organism>
<dbReference type="AlphaFoldDB" id="A0A6C2D5J1"/>
<comment type="caution">
    <text evidence="2">The sequence shown here is derived from an EMBL/GenBank/DDBJ whole genome shotgun (WGS) entry which is preliminary data.</text>
</comment>